<accession>X0XH98</accession>
<dbReference type="AlphaFoldDB" id="X0XH98"/>
<organism evidence="1">
    <name type="scientific">marine sediment metagenome</name>
    <dbReference type="NCBI Taxonomy" id="412755"/>
    <lineage>
        <taxon>unclassified sequences</taxon>
        <taxon>metagenomes</taxon>
        <taxon>ecological metagenomes</taxon>
    </lineage>
</organism>
<protein>
    <recommendedName>
        <fullName evidence="2">Gfo/Idh/MocA-like oxidoreductase C-terminal domain-containing protein</fullName>
    </recommendedName>
</protein>
<evidence type="ECO:0000313" key="1">
    <source>
        <dbReference type="EMBL" id="GAG36008.1"/>
    </source>
</evidence>
<dbReference type="Gene3D" id="3.30.360.10">
    <property type="entry name" value="Dihydrodipicolinate Reductase, domain 2"/>
    <property type="match status" value="1"/>
</dbReference>
<reference evidence="1" key="1">
    <citation type="journal article" date="2014" name="Front. Microbiol.">
        <title>High frequency of phylogenetically diverse reductive dehalogenase-homologous genes in deep subseafloor sedimentary metagenomes.</title>
        <authorList>
            <person name="Kawai M."/>
            <person name="Futagami T."/>
            <person name="Toyoda A."/>
            <person name="Takaki Y."/>
            <person name="Nishi S."/>
            <person name="Hori S."/>
            <person name="Arai W."/>
            <person name="Tsubouchi T."/>
            <person name="Morono Y."/>
            <person name="Uchiyama I."/>
            <person name="Ito T."/>
            <person name="Fujiyama A."/>
            <person name="Inagaki F."/>
            <person name="Takami H."/>
        </authorList>
    </citation>
    <scope>NUCLEOTIDE SEQUENCE</scope>
    <source>
        <strain evidence="1">Expedition CK06-06</strain>
    </source>
</reference>
<evidence type="ECO:0008006" key="2">
    <source>
        <dbReference type="Google" id="ProtNLM"/>
    </source>
</evidence>
<dbReference type="EMBL" id="BARS01049724">
    <property type="protein sequence ID" value="GAG36008.1"/>
    <property type="molecule type" value="Genomic_DNA"/>
</dbReference>
<comment type="caution">
    <text evidence="1">The sequence shown here is derived from an EMBL/GenBank/DDBJ whole genome shotgun (WGS) entry which is preliminary data.</text>
</comment>
<gene>
    <name evidence="1" type="ORF">S01H1_74324</name>
</gene>
<proteinExistence type="predicted"/>
<feature type="non-terminal residue" evidence="1">
    <location>
        <position position="1"/>
    </location>
</feature>
<sequence length="164" mass="17960">SFANDIGGYQGNPICKPAKAFQVALFRTETTAIAKCANAYVFAREPTRISIQVVGRTGSYECHQVDKPGRLFIADGHKINKAQRRKGETRRIDRESLSGIIPLVEGFHSGANARILENWLQAIKEGTKASIHAKVAANFCMSGIQASRSARDGGKPKEIKIYNN</sequence>
<name>X0XH98_9ZZZZ</name>